<proteinExistence type="predicted"/>
<accession>A0A1M5NK13</accession>
<keyword evidence="2" id="KW-1185">Reference proteome</keyword>
<dbReference type="STRING" id="1123350.SAMN02744040_00085"/>
<dbReference type="AlphaFoldDB" id="A0A1M5NK13"/>
<dbReference type="OrthoDB" id="2059860at2"/>
<organism evidence="1 2">
    <name type="scientific">Tepidibacter thalassicus DSM 15285</name>
    <dbReference type="NCBI Taxonomy" id="1123350"/>
    <lineage>
        <taxon>Bacteria</taxon>
        <taxon>Bacillati</taxon>
        <taxon>Bacillota</taxon>
        <taxon>Clostridia</taxon>
        <taxon>Peptostreptococcales</taxon>
        <taxon>Peptostreptococcaceae</taxon>
        <taxon>Tepidibacter</taxon>
    </lineage>
</organism>
<reference evidence="2" key="1">
    <citation type="submission" date="2016-11" db="EMBL/GenBank/DDBJ databases">
        <authorList>
            <person name="Varghese N."/>
            <person name="Submissions S."/>
        </authorList>
    </citation>
    <scope>NUCLEOTIDE SEQUENCE [LARGE SCALE GENOMIC DNA]</scope>
    <source>
        <strain evidence="2">DSM 15285</strain>
    </source>
</reference>
<dbReference type="Proteomes" id="UP000242520">
    <property type="component" value="Unassembled WGS sequence"/>
</dbReference>
<dbReference type="RefSeq" id="WP_072722902.1">
    <property type="nucleotide sequence ID" value="NZ_FQXH01000005.1"/>
</dbReference>
<dbReference type="EMBL" id="FQXH01000005">
    <property type="protein sequence ID" value="SHG89890.1"/>
    <property type="molecule type" value="Genomic_DNA"/>
</dbReference>
<evidence type="ECO:0000313" key="2">
    <source>
        <dbReference type="Proteomes" id="UP000242520"/>
    </source>
</evidence>
<name>A0A1M5NK13_9FIRM</name>
<sequence>MAVDKCITCGEVVPEGLQICPECMRKSGANEKEIEAAEELRDIANILSITAGTDGNIRVAMESILNIANRLERRKQSEISAENH</sequence>
<gene>
    <name evidence="1" type="ORF">SAMN02744040_00085</name>
</gene>
<protein>
    <submittedName>
        <fullName evidence="1">Uncharacterized protein</fullName>
    </submittedName>
</protein>
<evidence type="ECO:0000313" key="1">
    <source>
        <dbReference type="EMBL" id="SHG89890.1"/>
    </source>
</evidence>